<evidence type="ECO:0000313" key="2">
    <source>
        <dbReference type="Proteomes" id="UP000789366"/>
    </source>
</evidence>
<organism evidence="1 2">
    <name type="scientific">Cetraspora pellucida</name>
    <dbReference type="NCBI Taxonomy" id="1433469"/>
    <lineage>
        <taxon>Eukaryota</taxon>
        <taxon>Fungi</taxon>
        <taxon>Fungi incertae sedis</taxon>
        <taxon>Mucoromycota</taxon>
        <taxon>Glomeromycotina</taxon>
        <taxon>Glomeromycetes</taxon>
        <taxon>Diversisporales</taxon>
        <taxon>Gigasporaceae</taxon>
        <taxon>Cetraspora</taxon>
    </lineage>
</organism>
<keyword evidence="2" id="KW-1185">Reference proteome</keyword>
<comment type="caution">
    <text evidence="1">The sequence shown here is derived from an EMBL/GenBank/DDBJ whole genome shotgun (WGS) entry which is preliminary data.</text>
</comment>
<protein>
    <submittedName>
        <fullName evidence="1">3283_t:CDS:1</fullName>
    </submittedName>
</protein>
<evidence type="ECO:0000313" key="1">
    <source>
        <dbReference type="EMBL" id="CAG8794770.1"/>
    </source>
</evidence>
<dbReference type="EMBL" id="CAJVPW010072806">
    <property type="protein sequence ID" value="CAG8794770.1"/>
    <property type="molecule type" value="Genomic_DNA"/>
</dbReference>
<reference evidence="1" key="1">
    <citation type="submission" date="2021-06" db="EMBL/GenBank/DDBJ databases">
        <authorList>
            <person name="Kallberg Y."/>
            <person name="Tangrot J."/>
            <person name="Rosling A."/>
        </authorList>
    </citation>
    <scope>NUCLEOTIDE SEQUENCE</scope>
    <source>
        <strain evidence="1">28 12/20/2015</strain>
    </source>
</reference>
<feature type="non-terminal residue" evidence="1">
    <location>
        <position position="45"/>
    </location>
</feature>
<dbReference type="Proteomes" id="UP000789366">
    <property type="component" value="Unassembled WGS sequence"/>
</dbReference>
<sequence length="45" mass="5237">SLDLVKTDYISSDLADMLFEIDNININSNYFESDQTSYILNDRDD</sequence>
<proteinExistence type="predicted"/>
<feature type="non-terminal residue" evidence="1">
    <location>
        <position position="1"/>
    </location>
</feature>
<accession>A0ACA9RI77</accession>
<gene>
    <name evidence="1" type="ORF">SPELUC_LOCUS17549</name>
</gene>
<name>A0ACA9RI77_9GLOM</name>